<feature type="signal peptide" evidence="1">
    <location>
        <begin position="1"/>
        <end position="43"/>
    </location>
</feature>
<evidence type="ECO:0000313" key="3">
    <source>
        <dbReference type="Proteomes" id="UP000653565"/>
    </source>
</evidence>
<gene>
    <name evidence="2" type="ORF">CNMCM6805_001037</name>
</gene>
<name>A0A8H4GXA1_9EURO</name>
<dbReference type="OrthoDB" id="5337308at2759"/>
<dbReference type="AlphaFoldDB" id="A0A8H4GXA1"/>
<dbReference type="EMBL" id="JAAAPX010000122">
    <property type="protein sequence ID" value="KAF4230000.1"/>
    <property type="molecule type" value="Genomic_DNA"/>
</dbReference>
<dbReference type="Proteomes" id="UP000653565">
    <property type="component" value="Unassembled WGS sequence"/>
</dbReference>
<proteinExistence type="predicted"/>
<evidence type="ECO:0000256" key="1">
    <source>
        <dbReference type="SAM" id="SignalP"/>
    </source>
</evidence>
<organism evidence="2 3">
    <name type="scientific">Aspergillus fumigatiaffinis</name>
    <dbReference type="NCBI Taxonomy" id="340414"/>
    <lineage>
        <taxon>Eukaryota</taxon>
        <taxon>Fungi</taxon>
        <taxon>Dikarya</taxon>
        <taxon>Ascomycota</taxon>
        <taxon>Pezizomycotina</taxon>
        <taxon>Eurotiomycetes</taxon>
        <taxon>Eurotiomycetidae</taxon>
        <taxon>Eurotiales</taxon>
        <taxon>Aspergillaceae</taxon>
        <taxon>Aspergillus</taxon>
        <taxon>Aspergillus subgen. Fumigati</taxon>
    </lineage>
</organism>
<protein>
    <submittedName>
        <fullName evidence="2">Uncharacterized protein</fullName>
    </submittedName>
</protein>
<reference evidence="2" key="1">
    <citation type="journal article" date="2020" name="bioRxiv">
        <title>Genomic and phenotypic heterogeneity of clinical isolates of the human pathogens Aspergillus fumigatus, Aspergillus lentulus and Aspergillus fumigatiaffinis.</title>
        <authorList>
            <person name="dos Santos R.A.C."/>
            <person name="Steenwyk J.L."/>
            <person name="Rivero-Menendez O."/>
            <person name="Mead M.E."/>
            <person name="Silva L.P."/>
            <person name="Bastos R.W."/>
            <person name="Alastruey-Izquierdo A."/>
            <person name="Goldman G.H."/>
            <person name="Rokas A."/>
        </authorList>
    </citation>
    <scope>NUCLEOTIDE SEQUENCE</scope>
    <source>
        <strain evidence="2">CNM-CM6805</strain>
    </source>
</reference>
<evidence type="ECO:0000313" key="2">
    <source>
        <dbReference type="EMBL" id="KAF4230000.1"/>
    </source>
</evidence>
<comment type="caution">
    <text evidence="2">The sequence shown here is derived from an EMBL/GenBank/DDBJ whole genome shotgun (WGS) entry which is preliminary data.</text>
</comment>
<keyword evidence="3" id="KW-1185">Reference proteome</keyword>
<sequence length="333" mass="36966">MLFLPSMAPRTARTRGSRTTPALGGFSLFLLSTLLLSILPANALTEASNPLLNSTATHLHRRAASVWDQFVTKGRRMHCALNADQATAQQEIGNAATTPWTNYGDLVRYGWIVADDHDPFNAVGQFTLADTFSKLNINDDANELYVIRHSRQMVVNGVTYEASNAHYDSLFNMAAGLIVAEYTTNPEHEKPDWTPEEYPPLRKWPDVVSLLWIDAARGNAQNLKHIIRSIITNGETLSVMRRAVGEGEFDEGFTNWGKFEPIDTNGRTFRPGDEAFYALLYTPNGRGIGWFLIQHKAQLGIKTVSEITVFGASDSPTLYFKIDDASLIDQAQG</sequence>
<reference evidence="2" key="2">
    <citation type="submission" date="2020-04" db="EMBL/GenBank/DDBJ databases">
        <authorList>
            <person name="Santos R.A.C."/>
            <person name="Steenwyk J.L."/>
            <person name="Rivero-Menendez O."/>
            <person name="Mead M.E."/>
            <person name="Silva L.P."/>
            <person name="Bastos R.W."/>
            <person name="Alastruey-Izquierdo A."/>
            <person name="Goldman G.H."/>
            <person name="Rokas A."/>
        </authorList>
    </citation>
    <scope>NUCLEOTIDE SEQUENCE</scope>
    <source>
        <strain evidence="2">CNM-CM6805</strain>
    </source>
</reference>
<feature type="chain" id="PRO_5044155081" evidence="1">
    <location>
        <begin position="44"/>
        <end position="333"/>
    </location>
</feature>
<accession>A0A8H4GXA1</accession>
<keyword evidence="1" id="KW-0732">Signal</keyword>